<dbReference type="EMBL" id="JBBGZW010000002">
    <property type="protein sequence ID" value="MEJ5048158.1"/>
    <property type="molecule type" value="Genomic_DNA"/>
</dbReference>
<proteinExistence type="inferred from homology"/>
<feature type="domain" description="Amidase" evidence="2">
    <location>
        <begin position="28"/>
        <end position="433"/>
    </location>
</feature>
<evidence type="ECO:0000313" key="3">
    <source>
        <dbReference type="EMBL" id="MEJ5048158.1"/>
    </source>
</evidence>
<gene>
    <name evidence="3" type="ORF">WH298_23450</name>
</gene>
<dbReference type="SUPFAM" id="SSF75304">
    <property type="entry name" value="Amidase signature (AS) enzymes"/>
    <property type="match status" value="1"/>
</dbReference>
<evidence type="ECO:0000259" key="2">
    <source>
        <dbReference type="Pfam" id="PF01425"/>
    </source>
</evidence>
<protein>
    <submittedName>
        <fullName evidence="3">Amidase</fullName>
    </submittedName>
</protein>
<dbReference type="RefSeq" id="WP_180824253.1">
    <property type="nucleotide sequence ID" value="NZ_JACAWY010000002.1"/>
</dbReference>
<dbReference type="PANTHER" id="PTHR11895:SF7">
    <property type="entry name" value="GLUTAMYL-TRNA(GLN) AMIDOTRANSFERASE SUBUNIT A, MITOCHONDRIAL"/>
    <property type="match status" value="1"/>
</dbReference>
<keyword evidence="4" id="KW-1185">Reference proteome</keyword>
<accession>A0ABU8PZY1</accession>
<reference evidence="3 4" key="1">
    <citation type="submission" date="2023-12" db="EMBL/GenBank/DDBJ databases">
        <title>Gut-associated functions are favored during microbiome assembly across C. elegans life.</title>
        <authorList>
            <person name="Zimmermann J."/>
        </authorList>
    </citation>
    <scope>NUCLEOTIDE SEQUENCE [LARGE SCALE GENOMIC DNA]</scope>
    <source>
        <strain evidence="3 4">BIGb0393</strain>
    </source>
</reference>
<dbReference type="Pfam" id="PF01425">
    <property type="entry name" value="Amidase"/>
    <property type="match status" value="1"/>
</dbReference>
<dbReference type="Proteomes" id="UP001362100">
    <property type="component" value="Unassembled WGS sequence"/>
</dbReference>
<evidence type="ECO:0000256" key="1">
    <source>
        <dbReference type="ARBA" id="ARBA00009199"/>
    </source>
</evidence>
<dbReference type="Gene3D" id="3.90.1300.10">
    <property type="entry name" value="Amidase signature (AS) domain"/>
    <property type="match status" value="1"/>
</dbReference>
<sequence>MQYADYLTASINDLQQALAQRTVSARQLTAFALQRIADVDQPRYNAITWLFADEALAAADASDTRRQRGERVRRLEGIPVLIKDNIDVKGWPTSAGSVLLREVIAGEDAPLVTRLRDAGAILIGKTAMHELAAGITGASSLSGFTHNAWVAGRSPGGSSSGSAVAVAAGYVPLAMGSDTAGSVRIPAAFNHLFGLRMTRGGISTQGIVPLSPTQDIPGPLVRSAADLRLALEILSEQPLAVSDEPLRIGIWQQGFAQDEDEINQAVRAALADFAPREVSYPQLATLAAEANIIGYEFAAALAAWLADKPQARCRTLTDVVASRRYHPQLETVFTSRAQHAGTDSEDYRVVQQRQHDLYQQLAQFFAAHQINLLAYPVVRHPPVKHGEMQEGSNALVSAVTGAPAISIPAGFSQEGLPIGLELLALRGREDLLLSAAERVESALTLALSHKWERE</sequence>
<dbReference type="InterPro" id="IPR023631">
    <property type="entry name" value="Amidase_dom"/>
</dbReference>
<dbReference type="InterPro" id="IPR036928">
    <property type="entry name" value="AS_sf"/>
</dbReference>
<name>A0ABU8PZY1_9GAMM</name>
<comment type="similarity">
    <text evidence="1">Belongs to the amidase family.</text>
</comment>
<dbReference type="InterPro" id="IPR000120">
    <property type="entry name" value="Amidase"/>
</dbReference>
<organism evidence="3 4">
    <name type="scientific">Pantoea nemavictus</name>
    <dbReference type="NCBI Taxonomy" id="2726955"/>
    <lineage>
        <taxon>Bacteria</taxon>
        <taxon>Pseudomonadati</taxon>
        <taxon>Pseudomonadota</taxon>
        <taxon>Gammaproteobacteria</taxon>
        <taxon>Enterobacterales</taxon>
        <taxon>Erwiniaceae</taxon>
        <taxon>Pantoea</taxon>
    </lineage>
</organism>
<comment type="caution">
    <text evidence="3">The sequence shown here is derived from an EMBL/GenBank/DDBJ whole genome shotgun (WGS) entry which is preliminary data.</text>
</comment>
<dbReference type="PROSITE" id="PS00571">
    <property type="entry name" value="AMIDASES"/>
    <property type="match status" value="1"/>
</dbReference>
<dbReference type="PANTHER" id="PTHR11895">
    <property type="entry name" value="TRANSAMIDASE"/>
    <property type="match status" value="1"/>
</dbReference>
<dbReference type="InterPro" id="IPR020556">
    <property type="entry name" value="Amidase_CS"/>
</dbReference>
<evidence type="ECO:0000313" key="4">
    <source>
        <dbReference type="Proteomes" id="UP001362100"/>
    </source>
</evidence>